<dbReference type="RefSeq" id="WP_267304235.1">
    <property type="nucleotide sequence ID" value="NZ_JAOQJX010000022.1"/>
</dbReference>
<evidence type="ECO:0000256" key="2">
    <source>
        <dbReference type="SAM" id="Phobius"/>
    </source>
</evidence>
<dbReference type="PANTHER" id="PTHR46558:SF11">
    <property type="entry name" value="HTH-TYPE TRANSCRIPTIONAL REGULATOR XRE"/>
    <property type="match status" value="1"/>
</dbReference>
<evidence type="ECO:0000313" key="4">
    <source>
        <dbReference type="EMBL" id="MCU6748426.1"/>
    </source>
</evidence>
<comment type="caution">
    <text evidence="4">The sequence shown here is derived from an EMBL/GenBank/DDBJ whole genome shotgun (WGS) entry which is preliminary data.</text>
</comment>
<dbReference type="EMBL" id="JAOQJX010000022">
    <property type="protein sequence ID" value="MCU6748426.1"/>
    <property type="molecule type" value="Genomic_DNA"/>
</dbReference>
<protein>
    <submittedName>
        <fullName evidence="4">Helix-turn-helix domain-containing protein</fullName>
    </submittedName>
</protein>
<feature type="transmembrane region" description="Helical" evidence="2">
    <location>
        <begin position="152"/>
        <end position="173"/>
    </location>
</feature>
<dbReference type="SMART" id="SM00530">
    <property type="entry name" value="HTH_XRE"/>
    <property type="match status" value="1"/>
</dbReference>
<reference evidence="4 5" key="1">
    <citation type="journal article" date="2021" name="ISME Commun">
        <title>Automated analysis of genomic sequences facilitates high-throughput and comprehensive description of bacteria.</title>
        <authorList>
            <person name="Hitch T.C.A."/>
        </authorList>
    </citation>
    <scope>NUCLEOTIDE SEQUENCE [LARGE SCALE GENOMIC DNA]</scope>
    <source>
        <strain evidence="4 5">H2_18</strain>
    </source>
</reference>
<evidence type="ECO:0000259" key="3">
    <source>
        <dbReference type="PROSITE" id="PS50943"/>
    </source>
</evidence>
<evidence type="ECO:0000256" key="1">
    <source>
        <dbReference type="ARBA" id="ARBA00023125"/>
    </source>
</evidence>
<accession>A0ABT2TDW7</accession>
<organism evidence="4 5">
    <name type="scientific">Faecalicatena acetigenes</name>
    <dbReference type="NCBI Taxonomy" id="2981790"/>
    <lineage>
        <taxon>Bacteria</taxon>
        <taxon>Bacillati</taxon>
        <taxon>Bacillota</taxon>
        <taxon>Clostridia</taxon>
        <taxon>Lachnospirales</taxon>
        <taxon>Lachnospiraceae</taxon>
        <taxon>Faecalicatena</taxon>
    </lineage>
</organism>
<dbReference type="InterPro" id="IPR010982">
    <property type="entry name" value="Lambda_DNA-bd_dom_sf"/>
</dbReference>
<dbReference type="SUPFAM" id="SSF47413">
    <property type="entry name" value="lambda repressor-like DNA-binding domains"/>
    <property type="match status" value="1"/>
</dbReference>
<sequence length="569" mass="63510">MENKTGQFIARRRKAIGLTQKELAEQLDVTNKAVSKWETGGGMPDVSVLKELSQILEVSVDELLEGEYIDNAGSEKTVFLQRRSRDRKGKEQDVQKEAAGTVGMAKRAAKKSGRRRFFLSALALLPAIAVLCMQIFFLYVRRTYQIEYITEWLPWLFFSVAALSVAGALCISLQKRLARLVCAGIGAGVLLLFLVLGIYASVKPYALRTIASVSPDHRHMAVLKYEKETGRVLTYQNQKLWFARRSDQFPYTAEEDIKMQWLAEDVCAVTYKSPDDRQVHQYVLTYGDRGDGITTYYVYNVVQGGWSAEGKNTAGWELKTGPEGITVVSPSEGEETYAFDECVQFGTLAIALCKGGLPQWTLALEEDCQISDTDYIEAGTVALCKVTMEKSAPIHFTRGELPDREWGKKLAAEDAQELGKALAKEMKETLKVDPTLAEYESTAYGGIKIETEETDIFWIVRCAMEERLKIFSANGGDVDCQILYMELIAGDSYDCVVQVKSREMYTGSAGEKSQADMETTFRVMKGEGVYLLCPVGYGTDAAAGLDAPAMRQERDTEEEEKYHFFVPAQ</sequence>
<dbReference type="Proteomes" id="UP001652394">
    <property type="component" value="Unassembled WGS sequence"/>
</dbReference>
<dbReference type="CDD" id="cd00093">
    <property type="entry name" value="HTH_XRE"/>
    <property type="match status" value="1"/>
</dbReference>
<feature type="transmembrane region" description="Helical" evidence="2">
    <location>
        <begin position="117"/>
        <end position="140"/>
    </location>
</feature>
<name>A0ABT2TDW7_9FIRM</name>
<keyword evidence="1" id="KW-0238">DNA-binding</keyword>
<keyword evidence="5" id="KW-1185">Reference proteome</keyword>
<evidence type="ECO:0000313" key="5">
    <source>
        <dbReference type="Proteomes" id="UP001652394"/>
    </source>
</evidence>
<gene>
    <name evidence="4" type="ORF">OCV51_12295</name>
</gene>
<keyword evidence="2" id="KW-0472">Membrane</keyword>
<dbReference type="Gene3D" id="1.10.260.40">
    <property type="entry name" value="lambda repressor-like DNA-binding domains"/>
    <property type="match status" value="1"/>
</dbReference>
<keyword evidence="2" id="KW-0812">Transmembrane</keyword>
<keyword evidence="2" id="KW-1133">Transmembrane helix</keyword>
<dbReference type="PANTHER" id="PTHR46558">
    <property type="entry name" value="TRACRIPTIONAL REGULATORY PROTEIN-RELATED-RELATED"/>
    <property type="match status" value="1"/>
</dbReference>
<dbReference type="InterPro" id="IPR001387">
    <property type="entry name" value="Cro/C1-type_HTH"/>
</dbReference>
<feature type="transmembrane region" description="Helical" evidence="2">
    <location>
        <begin position="180"/>
        <end position="202"/>
    </location>
</feature>
<dbReference type="Pfam" id="PF01381">
    <property type="entry name" value="HTH_3"/>
    <property type="match status" value="1"/>
</dbReference>
<dbReference type="PROSITE" id="PS50943">
    <property type="entry name" value="HTH_CROC1"/>
    <property type="match status" value="1"/>
</dbReference>
<feature type="domain" description="HTH cro/C1-type" evidence="3">
    <location>
        <begin position="9"/>
        <end position="63"/>
    </location>
</feature>
<proteinExistence type="predicted"/>